<dbReference type="InterPro" id="IPR040452">
    <property type="entry name" value="SfsA_C"/>
</dbReference>
<dbReference type="RefSeq" id="WP_111221771.1">
    <property type="nucleotide sequence ID" value="NZ_CP117255.1"/>
</dbReference>
<dbReference type="EMBL" id="CP117255">
    <property type="protein sequence ID" value="WFR97068.1"/>
    <property type="molecule type" value="Genomic_DNA"/>
</dbReference>
<name>A0AAF1KJH7_9HYPH</name>
<feature type="domain" description="Sugar fermentation stimulation protein C-terminal" evidence="2">
    <location>
        <begin position="83"/>
        <end position="220"/>
    </location>
</feature>
<dbReference type="Proteomes" id="UP000249499">
    <property type="component" value="Chromosome"/>
</dbReference>
<evidence type="ECO:0000256" key="1">
    <source>
        <dbReference type="HAMAP-Rule" id="MF_00095"/>
    </source>
</evidence>
<comment type="similarity">
    <text evidence="1">Belongs to the SfsA family.</text>
</comment>
<organism evidence="4 5">
    <name type="scientific">Rhizobium tumorigenes</name>
    <dbReference type="NCBI Taxonomy" id="2041385"/>
    <lineage>
        <taxon>Bacteria</taxon>
        <taxon>Pseudomonadati</taxon>
        <taxon>Pseudomonadota</taxon>
        <taxon>Alphaproteobacteria</taxon>
        <taxon>Hyphomicrobiales</taxon>
        <taxon>Rhizobiaceae</taxon>
        <taxon>Rhizobium/Agrobacterium group</taxon>
        <taxon>Rhizobium</taxon>
    </lineage>
</organism>
<evidence type="ECO:0000259" key="3">
    <source>
        <dbReference type="Pfam" id="PF17746"/>
    </source>
</evidence>
<evidence type="ECO:0000313" key="4">
    <source>
        <dbReference type="EMBL" id="WFR97068.1"/>
    </source>
</evidence>
<proteinExistence type="inferred from homology"/>
<dbReference type="Pfam" id="PF03749">
    <property type="entry name" value="SfsA"/>
    <property type="match status" value="1"/>
</dbReference>
<dbReference type="Gene3D" id="3.40.1350.60">
    <property type="match status" value="1"/>
</dbReference>
<reference evidence="4 5" key="1">
    <citation type="journal article" date="2018" name="Sci. Rep.">
        <title>Rhizobium tumorigenes sp. nov., a novel plant tumorigenic bacterium isolated from cane gall tumors on thornless blackberry.</title>
        <authorList>
            <person name="Kuzmanovi N."/>
            <person name="Smalla K."/>
            <person name="Gronow S."/>
            <person name="PuBawska J."/>
        </authorList>
    </citation>
    <scope>NUCLEOTIDE SEQUENCE [LARGE SCALE GENOMIC DNA]</scope>
    <source>
        <strain evidence="4 5">1078</strain>
    </source>
</reference>
<dbReference type="InterPro" id="IPR041465">
    <property type="entry name" value="SfsA_N"/>
</dbReference>
<dbReference type="NCBIfam" id="TIGR00230">
    <property type="entry name" value="sfsA"/>
    <property type="match status" value="1"/>
</dbReference>
<dbReference type="InterPro" id="IPR005224">
    <property type="entry name" value="SfsA"/>
</dbReference>
<dbReference type="Pfam" id="PF17746">
    <property type="entry name" value="SfsA_N"/>
    <property type="match status" value="1"/>
</dbReference>
<dbReference type="Gene3D" id="2.40.50.580">
    <property type="match status" value="1"/>
</dbReference>
<dbReference type="HAMAP" id="MF_00095">
    <property type="entry name" value="SfsA"/>
    <property type="match status" value="1"/>
</dbReference>
<sequence>MLFERPLVPARLIARYKRFLFDAELESGGIVTGFCPNTGSMRGLTTPGSLIWLSEHDSQTRKYRYVFELIEADGTRVGVNTALPNRLAEEAIRAGLVADLGTYPDLRREQKYGRNSRIDLLLAAPGKAPAYVEVKNVHFARTPGLAEFPDSVTSRGAKHLEELGDMVELGHRAVMLYVIQRDDCTRFRICDDLDPQYGRAYLRARQRGVEAFALKCSISPLEITAAGLIPMDEPGIAALQTQTAIVD</sequence>
<dbReference type="PANTHER" id="PTHR30545:SF2">
    <property type="entry name" value="SUGAR FERMENTATION STIMULATION PROTEIN A"/>
    <property type="match status" value="1"/>
</dbReference>
<dbReference type="GO" id="GO:0003677">
    <property type="term" value="F:DNA binding"/>
    <property type="evidence" value="ECO:0007669"/>
    <property type="project" value="InterPro"/>
</dbReference>
<feature type="domain" description="SfsA N-terminal OB" evidence="3">
    <location>
        <begin position="13"/>
        <end position="79"/>
    </location>
</feature>
<keyword evidence="5" id="KW-1185">Reference proteome</keyword>
<reference evidence="5" key="2">
    <citation type="journal article" date="2023" name="MicrobiologyOpen">
        <title>Genomics of the tumorigenes clade of the family Rhizobiaceae and description of Rhizobium rhododendri sp. nov.</title>
        <authorList>
            <person name="Kuzmanovic N."/>
            <person name="diCenzo G.C."/>
            <person name="Bunk B."/>
            <person name="Sproeer C."/>
            <person name="Fruehling A."/>
            <person name="Neumann-Schaal M."/>
            <person name="Overmann J."/>
            <person name="Smalla K."/>
        </authorList>
    </citation>
    <scope>NUCLEOTIDE SEQUENCE [LARGE SCALE GENOMIC DNA]</scope>
    <source>
        <strain evidence="5">1078</strain>
    </source>
</reference>
<protein>
    <recommendedName>
        <fullName evidence="1">Sugar fermentation stimulation protein homolog</fullName>
    </recommendedName>
</protein>
<dbReference type="KEGG" id="rtu:PR017_08165"/>
<dbReference type="AlphaFoldDB" id="A0AAF1KJH7"/>
<evidence type="ECO:0000313" key="5">
    <source>
        <dbReference type="Proteomes" id="UP000249499"/>
    </source>
</evidence>
<evidence type="ECO:0000259" key="2">
    <source>
        <dbReference type="Pfam" id="PF03749"/>
    </source>
</evidence>
<dbReference type="PANTHER" id="PTHR30545">
    <property type="entry name" value="SUGAR FERMENTATION STIMULATION PROTEIN A"/>
    <property type="match status" value="1"/>
</dbReference>
<accession>A0AAF1KJH7</accession>
<gene>
    <name evidence="1 4" type="primary">sfsA</name>
    <name evidence="4" type="ORF">PR017_08165</name>
</gene>
<dbReference type="CDD" id="cd22359">
    <property type="entry name" value="SfsA-like_bacterial"/>
    <property type="match status" value="1"/>
</dbReference>